<accession>A0ABQ4J1K8</accession>
<comment type="caution">
    <text evidence="2">The sequence shown here is derived from an EMBL/GenBank/DDBJ whole genome shotgun (WGS) entry which is preliminary data.</text>
</comment>
<keyword evidence="1" id="KW-0812">Transmembrane</keyword>
<feature type="transmembrane region" description="Helical" evidence="1">
    <location>
        <begin position="126"/>
        <end position="146"/>
    </location>
</feature>
<reference evidence="2 3" key="1">
    <citation type="submission" date="2021-01" db="EMBL/GenBank/DDBJ databases">
        <title>Whole genome shotgun sequence of Verrucosispora lutea NBRC 106530.</title>
        <authorList>
            <person name="Komaki H."/>
            <person name="Tamura T."/>
        </authorList>
    </citation>
    <scope>NUCLEOTIDE SEQUENCE [LARGE SCALE GENOMIC DNA]</scope>
    <source>
        <strain evidence="2 3">NBRC 106530</strain>
    </source>
</reference>
<proteinExistence type="predicted"/>
<evidence type="ECO:0000313" key="2">
    <source>
        <dbReference type="EMBL" id="GIJ23931.1"/>
    </source>
</evidence>
<organism evidence="2 3">
    <name type="scientific">Micromonospora lutea</name>
    <dbReference type="NCBI Taxonomy" id="419825"/>
    <lineage>
        <taxon>Bacteria</taxon>
        <taxon>Bacillati</taxon>
        <taxon>Actinomycetota</taxon>
        <taxon>Actinomycetes</taxon>
        <taxon>Micromonosporales</taxon>
        <taxon>Micromonosporaceae</taxon>
        <taxon>Micromonospora</taxon>
    </lineage>
</organism>
<keyword evidence="3" id="KW-1185">Reference proteome</keyword>
<name>A0ABQ4J1K8_9ACTN</name>
<protein>
    <submittedName>
        <fullName evidence="2">Uncharacterized protein</fullName>
    </submittedName>
</protein>
<evidence type="ECO:0000313" key="3">
    <source>
        <dbReference type="Proteomes" id="UP000643165"/>
    </source>
</evidence>
<feature type="transmembrane region" description="Helical" evidence="1">
    <location>
        <begin position="56"/>
        <end position="77"/>
    </location>
</feature>
<dbReference type="EMBL" id="BOPB01000029">
    <property type="protein sequence ID" value="GIJ23931.1"/>
    <property type="molecule type" value="Genomic_DNA"/>
</dbReference>
<feature type="transmembrane region" description="Helical" evidence="1">
    <location>
        <begin position="12"/>
        <end position="36"/>
    </location>
</feature>
<dbReference type="RefSeq" id="WP_204003008.1">
    <property type="nucleotide sequence ID" value="NZ_BOPB01000029.1"/>
</dbReference>
<sequence length="167" mass="17573">MSTAKQESKLSVFAVDVGMLVATLIALVGYLMPWFRPRRSALWSFSGWEYASMSNGGGWTLITFAWLALAAGAALWARTVLAAAMTGVVAAIGTLVNAMAVVAASFGTLGERSALDYVTELPFEAGIPIMAAGIGLLLATSCRAIVRCHLLDAAHEGQREPQPPSTE</sequence>
<keyword evidence="1" id="KW-0472">Membrane</keyword>
<keyword evidence="1" id="KW-1133">Transmembrane helix</keyword>
<gene>
    <name evidence="2" type="ORF">Vlu01_45550</name>
</gene>
<feature type="transmembrane region" description="Helical" evidence="1">
    <location>
        <begin position="84"/>
        <end position="106"/>
    </location>
</feature>
<dbReference type="Proteomes" id="UP000643165">
    <property type="component" value="Unassembled WGS sequence"/>
</dbReference>
<evidence type="ECO:0000256" key="1">
    <source>
        <dbReference type="SAM" id="Phobius"/>
    </source>
</evidence>